<dbReference type="Gene3D" id="3.30.750.44">
    <property type="match status" value="1"/>
</dbReference>
<reference evidence="1 2" key="1">
    <citation type="journal article" date="2021" name="Sci. Rep.">
        <title>The genome of the diatom Chaetoceros tenuissimus carries an ancient integrated fragment of an extant virus.</title>
        <authorList>
            <person name="Hongo Y."/>
            <person name="Kimura K."/>
            <person name="Takaki Y."/>
            <person name="Yoshida Y."/>
            <person name="Baba S."/>
            <person name="Kobayashi G."/>
            <person name="Nagasaki K."/>
            <person name="Hano T."/>
            <person name="Tomaru Y."/>
        </authorList>
    </citation>
    <scope>NUCLEOTIDE SEQUENCE [LARGE SCALE GENOMIC DNA]</scope>
    <source>
        <strain evidence="1 2">NIES-3715</strain>
    </source>
</reference>
<organism evidence="1 2">
    <name type="scientific">Chaetoceros tenuissimus</name>
    <dbReference type="NCBI Taxonomy" id="426638"/>
    <lineage>
        <taxon>Eukaryota</taxon>
        <taxon>Sar</taxon>
        <taxon>Stramenopiles</taxon>
        <taxon>Ochrophyta</taxon>
        <taxon>Bacillariophyta</taxon>
        <taxon>Coscinodiscophyceae</taxon>
        <taxon>Chaetocerotophycidae</taxon>
        <taxon>Chaetocerotales</taxon>
        <taxon>Chaetocerotaceae</taxon>
        <taxon>Chaetoceros</taxon>
    </lineage>
</organism>
<dbReference type="Proteomes" id="UP001054902">
    <property type="component" value="Unassembled WGS sequence"/>
</dbReference>
<name>A0AAD3CXG5_9STRA</name>
<dbReference type="SUPFAM" id="SSF52096">
    <property type="entry name" value="ClpP/crotonase"/>
    <property type="match status" value="1"/>
</dbReference>
<accession>A0AAD3CXG5</accession>
<sequence length="285" mass="32296">MEQSLLFHFCTLHIIDLDIQQSLYTALETDEATSYSMKAYLVTYLFSAFGAQLVTAFSLPPSSSHFNKDLNKSVSQLQKAVASSLLSLSILTSPLSIQLDNNHGQGIHDNISSFTSRHNFQIVKQEAIAAPLNENQQFVSDVWFSVSAQFFDPTFNGMGEDGWRQQKLTAIQKVVETGPDDEDQLLVKQAIDEMLQTLNDPYTRFLDKEKFETLTTYAKGSNTVGRAGIGVQLLLEPRNNAVLVLPNAKVKQVQRSIFKFVVQRKMVTLQMQVPRNFRYREQQYK</sequence>
<proteinExistence type="predicted"/>
<keyword evidence="2" id="KW-1185">Reference proteome</keyword>
<gene>
    <name evidence="1" type="ORF">CTEN210_10332</name>
</gene>
<dbReference type="InterPro" id="IPR029045">
    <property type="entry name" value="ClpP/crotonase-like_dom_sf"/>
</dbReference>
<dbReference type="EMBL" id="BLLK01000047">
    <property type="protein sequence ID" value="GFH53857.1"/>
    <property type="molecule type" value="Genomic_DNA"/>
</dbReference>
<protein>
    <submittedName>
        <fullName evidence="1">Uncharacterized protein</fullName>
    </submittedName>
</protein>
<comment type="caution">
    <text evidence="1">The sequence shown here is derived from an EMBL/GenBank/DDBJ whole genome shotgun (WGS) entry which is preliminary data.</text>
</comment>
<dbReference type="AlphaFoldDB" id="A0AAD3CXG5"/>
<evidence type="ECO:0000313" key="1">
    <source>
        <dbReference type="EMBL" id="GFH53857.1"/>
    </source>
</evidence>
<evidence type="ECO:0000313" key="2">
    <source>
        <dbReference type="Proteomes" id="UP001054902"/>
    </source>
</evidence>